<keyword evidence="2" id="KW-1185">Reference proteome</keyword>
<dbReference type="Proteomes" id="UP000823485">
    <property type="component" value="Unassembled WGS sequence"/>
</dbReference>
<organism evidence="1 2">
    <name type="scientific">Siminovitchia thermophila</name>
    <dbReference type="NCBI Taxonomy" id="1245522"/>
    <lineage>
        <taxon>Bacteria</taxon>
        <taxon>Bacillati</taxon>
        <taxon>Bacillota</taxon>
        <taxon>Bacilli</taxon>
        <taxon>Bacillales</taxon>
        <taxon>Bacillaceae</taxon>
        <taxon>Siminovitchia</taxon>
    </lineage>
</organism>
<reference evidence="1 2" key="1">
    <citation type="submission" date="2021-01" db="EMBL/GenBank/DDBJ databases">
        <title>Genomic Encyclopedia of Type Strains, Phase IV (KMG-IV): sequencing the most valuable type-strain genomes for metagenomic binning, comparative biology and taxonomic classification.</title>
        <authorList>
            <person name="Goeker M."/>
        </authorList>
    </citation>
    <scope>NUCLEOTIDE SEQUENCE [LARGE SCALE GENOMIC DNA]</scope>
    <source>
        <strain evidence="1 2">DSM 105453</strain>
    </source>
</reference>
<comment type="caution">
    <text evidence="1">The sequence shown here is derived from an EMBL/GenBank/DDBJ whole genome shotgun (WGS) entry which is preliminary data.</text>
</comment>
<accession>A0ABS2R269</accession>
<proteinExistence type="predicted"/>
<dbReference type="NCBIfam" id="NF033880">
    <property type="entry name" value="Prli42"/>
    <property type="match status" value="1"/>
</dbReference>
<name>A0ABS2R269_9BACI</name>
<dbReference type="RefSeq" id="WP_171973878.1">
    <property type="nucleotide sequence ID" value="NZ_JAFBFH010000003.1"/>
</dbReference>
<dbReference type="InterPro" id="IPR049722">
    <property type="entry name" value="Prli42-like"/>
</dbReference>
<protein>
    <recommendedName>
        <fullName evidence="3">Stressosome-associated protein Prli42</fullName>
    </recommendedName>
</protein>
<evidence type="ECO:0000313" key="1">
    <source>
        <dbReference type="EMBL" id="MBM7713738.1"/>
    </source>
</evidence>
<gene>
    <name evidence="1" type="ORF">JOC94_000707</name>
</gene>
<sequence>MSNKKVQRVIIFLMLLAMLTTTVMAGLSFML</sequence>
<evidence type="ECO:0008006" key="3">
    <source>
        <dbReference type="Google" id="ProtNLM"/>
    </source>
</evidence>
<evidence type="ECO:0000313" key="2">
    <source>
        <dbReference type="Proteomes" id="UP000823485"/>
    </source>
</evidence>
<dbReference type="EMBL" id="JAFBFH010000003">
    <property type="protein sequence ID" value="MBM7713738.1"/>
    <property type="molecule type" value="Genomic_DNA"/>
</dbReference>